<accession>A0ABV7F2C3</accession>
<gene>
    <name evidence="2" type="ORF">ACFOFO_07745</name>
</gene>
<name>A0ABV7F2C3_9BURK</name>
<comment type="caution">
    <text evidence="2">The sequence shown here is derived from an EMBL/GenBank/DDBJ whole genome shotgun (WGS) entry which is preliminary data.</text>
</comment>
<organism evidence="2 3">
    <name type="scientific">Undibacterium arcticum</name>
    <dbReference type="NCBI Taxonomy" id="1762892"/>
    <lineage>
        <taxon>Bacteria</taxon>
        <taxon>Pseudomonadati</taxon>
        <taxon>Pseudomonadota</taxon>
        <taxon>Betaproteobacteria</taxon>
        <taxon>Burkholderiales</taxon>
        <taxon>Oxalobacteraceae</taxon>
        <taxon>Undibacterium</taxon>
    </lineage>
</organism>
<dbReference type="Proteomes" id="UP001595530">
    <property type="component" value="Unassembled WGS sequence"/>
</dbReference>
<feature type="transmembrane region" description="Helical" evidence="1">
    <location>
        <begin position="61"/>
        <end position="81"/>
    </location>
</feature>
<evidence type="ECO:0000313" key="2">
    <source>
        <dbReference type="EMBL" id="MFC3107851.1"/>
    </source>
</evidence>
<feature type="transmembrane region" description="Helical" evidence="1">
    <location>
        <begin position="32"/>
        <end position="54"/>
    </location>
</feature>
<evidence type="ECO:0000313" key="3">
    <source>
        <dbReference type="Proteomes" id="UP001595530"/>
    </source>
</evidence>
<dbReference type="RefSeq" id="WP_390331297.1">
    <property type="nucleotide sequence ID" value="NZ_JBHRTP010000022.1"/>
</dbReference>
<evidence type="ECO:0000256" key="1">
    <source>
        <dbReference type="SAM" id="Phobius"/>
    </source>
</evidence>
<dbReference type="EMBL" id="JBHRTP010000022">
    <property type="protein sequence ID" value="MFC3107851.1"/>
    <property type="molecule type" value="Genomic_DNA"/>
</dbReference>
<proteinExistence type="predicted"/>
<keyword evidence="1" id="KW-0472">Membrane</keyword>
<keyword evidence="1" id="KW-1133">Transmembrane helix</keyword>
<protein>
    <submittedName>
        <fullName evidence="2">Uncharacterized protein</fullName>
    </submittedName>
</protein>
<keyword evidence="1" id="KW-0812">Transmembrane</keyword>
<sequence>MLTVLSALWLILSANLLALTAGASAGSDLEGVLLALGFASGLAAVLPLAAALPATADFDGAATLAGVVFLADFVTVVFIFPSPFIKVRFAARDDRQMSDRYTMLRVAIVIAQGCNSLYQTLF</sequence>
<keyword evidence="3" id="KW-1185">Reference proteome</keyword>
<reference evidence="3" key="1">
    <citation type="journal article" date="2019" name="Int. J. Syst. Evol. Microbiol.">
        <title>The Global Catalogue of Microorganisms (GCM) 10K type strain sequencing project: providing services to taxonomists for standard genome sequencing and annotation.</title>
        <authorList>
            <consortium name="The Broad Institute Genomics Platform"/>
            <consortium name="The Broad Institute Genome Sequencing Center for Infectious Disease"/>
            <person name="Wu L."/>
            <person name="Ma J."/>
        </authorList>
    </citation>
    <scope>NUCLEOTIDE SEQUENCE [LARGE SCALE GENOMIC DNA]</scope>
    <source>
        <strain evidence="3">KCTC 42986</strain>
    </source>
</reference>